<dbReference type="InterPro" id="IPR024079">
    <property type="entry name" value="MetalloPept_cat_dom_sf"/>
</dbReference>
<proteinExistence type="predicted"/>
<organism evidence="1">
    <name type="scientific">Amorphochlora amoebiformis</name>
    <dbReference type="NCBI Taxonomy" id="1561963"/>
    <lineage>
        <taxon>Eukaryota</taxon>
        <taxon>Sar</taxon>
        <taxon>Rhizaria</taxon>
        <taxon>Cercozoa</taxon>
        <taxon>Chlorarachniophyceae</taxon>
        <taxon>Amorphochlora</taxon>
    </lineage>
</organism>
<dbReference type="GO" id="GO:0006508">
    <property type="term" value="P:proteolysis"/>
    <property type="evidence" value="ECO:0007669"/>
    <property type="project" value="InterPro"/>
</dbReference>
<accession>A0A7S0GM79</accession>
<dbReference type="GO" id="GO:0004222">
    <property type="term" value="F:metalloendopeptidase activity"/>
    <property type="evidence" value="ECO:0007669"/>
    <property type="project" value="InterPro"/>
</dbReference>
<dbReference type="InterPro" id="IPR042089">
    <property type="entry name" value="Peptidase_M13_dom_2"/>
</dbReference>
<gene>
    <name evidence="1" type="ORF">LAMO00422_LOCUS349</name>
</gene>
<protein>
    <recommendedName>
        <fullName evidence="2">Peptidase M13 N-terminal domain-containing protein</fullName>
    </recommendedName>
</protein>
<dbReference type="AlphaFoldDB" id="A0A7S0GM79"/>
<reference evidence="1" key="1">
    <citation type="submission" date="2021-01" db="EMBL/GenBank/DDBJ databases">
        <authorList>
            <person name="Corre E."/>
            <person name="Pelletier E."/>
            <person name="Niang G."/>
            <person name="Scheremetjew M."/>
            <person name="Finn R."/>
            <person name="Kale V."/>
            <person name="Holt S."/>
            <person name="Cochrane G."/>
            <person name="Meng A."/>
            <person name="Brown T."/>
            <person name="Cohen L."/>
        </authorList>
    </citation>
    <scope>NUCLEOTIDE SEQUENCE</scope>
    <source>
        <strain evidence="1">CCMP2058</strain>
    </source>
</reference>
<dbReference type="Gene3D" id="3.40.390.10">
    <property type="entry name" value="Collagenase (Catalytic Domain)"/>
    <property type="match status" value="1"/>
</dbReference>
<dbReference type="InterPro" id="IPR000718">
    <property type="entry name" value="Peptidase_M13"/>
</dbReference>
<name>A0A7S0GM79_9EUKA</name>
<sequence length="101" mass="11184">MNQDADACSDFYEYSCGRFQHDVSAGGIYTYTFDGLEDIENQKLVEIFTKPGALDDFVIGRFFQDCMTTPAASVPVEQSFSNLTTLVNRVETGKISATFSV</sequence>
<evidence type="ECO:0008006" key="2">
    <source>
        <dbReference type="Google" id="ProtNLM"/>
    </source>
</evidence>
<evidence type="ECO:0000313" key="1">
    <source>
        <dbReference type="EMBL" id="CAD8428672.1"/>
    </source>
</evidence>
<dbReference type="SUPFAM" id="SSF55486">
    <property type="entry name" value="Metalloproteases ('zincins'), catalytic domain"/>
    <property type="match status" value="1"/>
</dbReference>
<dbReference type="PROSITE" id="PS51885">
    <property type="entry name" value="NEPRILYSIN"/>
    <property type="match status" value="1"/>
</dbReference>
<dbReference type="Gene3D" id="1.10.1380.10">
    <property type="entry name" value="Neutral endopeptidase , domain2"/>
    <property type="match status" value="1"/>
</dbReference>
<dbReference type="EMBL" id="HBEM01000498">
    <property type="protein sequence ID" value="CAD8428672.1"/>
    <property type="molecule type" value="Transcribed_RNA"/>
</dbReference>